<feature type="chain" id="PRO_5016959792" description="YaiO family outer membrane beta-barrel protein" evidence="1">
    <location>
        <begin position="20"/>
        <end position="231"/>
    </location>
</feature>
<dbReference type="EMBL" id="QRBF01000001">
    <property type="protein sequence ID" value="RDS86724.1"/>
    <property type="molecule type" value="Genomic_DNA"/>
</dbReference>
<feature type="signal peptide" evidence="1">
    <location>
        <begin position="1"/>
        <end position="19"/>
    </location>
</feature>
<organism evidence="2 3">
    <name type="scientific">Dyella psychrodurans</name>
    <dbReference type="NCBI Taxonomy" id="1927960"/>
    <lineage>
        <taxon>Bacteria</taxon>
        <taxon>Pseudomonadati</taxon>
        <taxon>Pseudomonadota</taxon>
        <taxon>Gammaproteobacteria</taxon>
        <taxon>Lysobacterales</taxon>
        <taxon>Rhodanobacteraceae</taxon>
        <taxon>Dyella</taxon>
    </lineage>
</organism>
<reference evidence="2 3" key="1">
    <citation type="submission" date="2018-07" db="EMBL/GenBank/DDBJ databases">
        <title>Dyella monticola sp. nov. and Dyella psychrodurans sp. nov. isolated from monsoon evergreen broad-leaved forest soil of Dinghu Mountain, China.</title>
        <authorList>
            <person name="Gao Z."/>
            <person name="Qiu L."/>
        </authorList>
    </citation>
    <scope>NUCLEOTIDE SEQUENCE [LARGE SCALE GENOMIC DNA]</scope>
    <source>
        <strain evidence="2 3">4MSK11</strain>
    </source>
</reference>
<evidence type="ECO:0000313" key="2">
    <source>
        <dbReference type="EMBL" id="RDS86724.1"/>
    </source>
</evidence>
<evidence type="ECO:0000256" key="1">
    <source>
        <dbReference type="SAM" id="SignalP"/>
    </source>
</evidence>
<accession>A0A370XE73</accession>
<evidence type="ECO:0000313" key="3">
    <source>
        <dbReference type="Proteomes" id="UP000255334"/>
    </source>
</evidence>
<keyword evidence="3" id="KW-1185">Reference proteome</keyword>
<dbReference type="AlphaFoldDB" id="A0A370XE73"/>
<dbReference type="Pfam" id="PF09694">
    <property type="entry name" value="Gcw_chp"/>
    <property type="match status" value="1"/>
</dbReference>
<gene>
    <name evidence="2" type="ORF">DWU99_05710</name>
</gene>
<sequence length="231" mass="26006">MLRAIVAVALTLFVMQARAQFAGSITLSSDYRFRGVSLSDDRPSAQLAFDYDLPSTGWYAGGMMASVRLDDPRQAAQWLVYAGYASRLTANLSWDAGERYTRFTGPESYAYAETYVGLTYQQLVGRVYYAPDYFNFGYPAWYAELNDSHTLVGRWYVFGHVGYLRRDGDVADYHASRYRSDLRAGIGLALTPCDVQLSWSTVRGASYEVFGYPASQGVTRNAWILSFSYAW</sequence>
<proteinExistence type="predicted"/>
<name>A0A370XE73_9GAMM</name>
<dbReference type="NCBIfam" id="TIGR02001">
    <property type="entry name" value="gcw_chp"/>
    <property type="match status" value="1"/>
</dbReference>
<evidence type="ECO:0008006" key="4">
    <source>
        <dbReference type="Google" id="ProtNLM"/>
    </source>
</evidence>
<protein>
    <recommendedName>
        <fullName evidence="4">YaiO family outer membrane beta-barrel protein</fullName>
    </recommendedName>
</protein>
<dbReference type="Proteomes" id="UP000255334">
    <property type="component" value="Unassembled WGS sequence"/>
</dbReference>
<keyword evidence="1" id="KW-0732">Signal</keyword>
<comment type="caution">
    <text evidence="2">The sequence shown here is derived from an EMBL/GenBank/DDBJ whole genome shotgun (WGS) entry which is preliminary data.</text>
</comment>
<dbReference type="InterPro" id="IPR010239">
    <property type="entry name" value="CHP02001"/>
</dbReference>